<evidence type="ECO:0000256" key="6">
    <source>
        <dbReference type="ARBA" id="ARBA00022692"/>
    </source>
</evidence>
<keyword evidence="3" id="KW-1003">Cell membrane</keyword>
<dbReference type="GO" id="GO:0015627">
    <property type="term" value="C:type II protein secretion system complex"/>
    <property type="evidence" value="ECO:0007669"/>
    <property type="project" value="InterPro"/>
</dbReference>
<dbReference type="PANTHER" id="PTHR38779">
    <property type="entry name" value="TYPE II SECRETION SYSTEM PROTEIN I-RELATED"/>
    <property type="match status" value="1"/>
</dbReference>
<reference evidence="10 11" key="1">
    <citation type="submission" date="2020-07" db="EMBL/GenBank/DDBJ databases">
        <title>Bacterium isolated from marien macroalgae.</title>
        <authorList>
            <person name="Zhu K."/>
            <person name="Lu D."/>
            <person name="Du Z."/>
        </authorList>
    </citation>
    <scope>NUCLEOTIDE SEQUENCE [LARGE SCALE GENOMIC DNA]</scope>
    <source>
        <strain evidence="10 11">3-1745</strain>
    </source>
</reference>
<evidence type="ECO:0000313" key="10">
    <source>
        <dbReference type="EMBL" id="MBA4501555.1"/>
    </source>
</evidence>
<evidence type="ECO:0000256" key="1">
    <source>
        <dbReference type="ARBA" id="ARBA00004377"/>
    </source>
</evidence>
<evidence type="ECO:0000256" key="8">
    <source>
        <dbReference type="ARBA" id="ARBA00023136"/>
    </source>
</evidence>
<feature type="transmembrane region" description="Helical" evidence="9">
    <location>
        <begin position="12"/>
        <end position="33"/>
    </location>
</feature>
<dbReference type="RefSeq" id="WP_181737536.1">
    <property type="nucleotide sequence ID" value="NZ_JACEMT010000036.1"/>
</dbReference>
<comment type="caution">
    <text evidence="10">The sequence shown here is derived from an EMBL/GenBank/DDBJ whole genome shotgun (WGS) entry which is preliminary data.</text>
</comment>
<keyword evidence="4" id="KW-0488">Methylation</keyword>
<dbReference type="InterPro" id="IPR045584">
    <property type="entry name" value="Pilin-like"/>
</dbReference>
<keyword evidence="7 9" id="KW-1133">Transmembrane helix</keyword>
<protein>
    <submittedName>
        <fullName evidence="10">Prepilin-type N-terminal cleavage/methylation domain-containing protein</fullName>
    </submittedName>
</protein>
<dbReference type="AlphaFoldDB" id="A0A7W2AAZ7"/>
<keyword evidence="8 9" id="KW-0472">Membrane</keyword>
<dbReference type="NCBIfam" id="TIGR02532">
    <property type="entry name" value="IV_pilin_GFxxxE"/>
    <property type="match status" value="1"/>
</dbReference>
<dbReference type="SUPFAM" id="SSF54523">
    <property type="entry name" value="Pili subunits"/>
    <property type="match status" value="1"/>
</dbReference>
<dbReference type="GO" id="GO:0015628">
    <property type="term" value="P:protein secretion by the type II secretion system"/>
    <property type="evidence" value="ECO:0007669"/>
    <property type="project" value="InterPro"/>
</dbReference>
<sequence>MADHPSRSAGFTLLEVLVAFVILSALLGVVMRLNAQALNIGMRAAERQQALMLGRSQLDRILARRNLVPGTEQGAFERGDFHWSLEVGAFTWPERGQAQMDAGGQVYRITLTVYRGEAIAVQLTTLRLGVAS</sequence>
<keyword evidence="11" id="KW-1185">Reference proteome</keyword>
<dbReference type="InterPro" id="IPR012902">
    <property type="entry name" value="N_methyl_site"/>
</dbReference>
<evidence type="ECO:0000256" key="5">
    <source>
        <dbReference type="ARBA" id="ARBA00022519"/>
    </source>
</evidence>
<evidence type="ECO:0000256" key="9">
    <source>
        <dbReference type="SAM" id="Phobius"/>
    </source>
</evidence>
<dbReference type="InterPro" id="IPR010052">
    <property type="entry name" value="T2SS_protein-GspI"/>
</dbReference>
<evidence type="ECO:0000256" key="4">
    <source>
        <dbReference type="ARBA" id="ARBA00022481"/>
    </source>
</evidence>
<dbReference type="Pfam" id="PF07963">
    <property type="entry name" value="N_methyl"/>
    <property type="match status" value="1"/>
</dbReference>
<dbReference type="PROSITE" id="PS00409">
    <property type="entry name" value="PROKAR_NTER_METHYL"/>
    <property type="match status" value="1"/>
</dbReference>
<dbReference type="PANTHER" id="PTHR38779:SF2">
    <property type="entry name" value="TYPE II SECRETION SYSTEM PROTEIN I-RELATED"/>
    <property type="match status" value="1"/>
</dbReference>
<proteinExistence type="inferred from homology"/>
<organism evidence="10 11">
    <name type="scientific">Marinobacterium marinum</name>
    <dbReference type="NCBI Taxonomy" id="2756129"/>
    <lineage>
        <taxon>Bacteria</taxon>
        <taxon>Pseudomonadati</taxon>
        <taxon>Pseudomonadota</taxon>
        <taxon>Gammaproteobacteria</taxon>
        <taxon>Oceanospirillales</taxon>
        <taxon>Oceanospirillaceae</taxon>
        <taxon>Marinobacterium</taxon>
    </lineage>
</organism>
<keyword evidence="5" id="KW-0997">Cell inner membrane</keyword>
<dbReference type="Proteomes" id="UP000538931">
    <property type="component" value="Unassembled WGS sequence"/>
</dbReference>
<name>A0A7W2AAZ7_9GAMM</name>
<comment type="subcellular location">
    <subcellularLocation>
        <location evidence="1">Cell inner membrane</location>
        <topology evidence="1">Single-pass membrane protein</topology>
    </subcellularLocation>
</comment>
<dbReference type="GO" id="GO:0005886">
    <property type="term" value="C:plasma membrane"/>
    <property type="evidence" value="ECO:0007669"/>
    <property type="project" value="UniProtKB-SubCell"/>
</dbReference>
<evidence type="ECO:0000256" key="3">
    <source>
        <dbReference type="ARBA" id="ARBA00022475"/>
    </source>
</evidence>
<evidence type="ECO:0000256" key="7">
    <source>
        <dbReference type="ARBA" id="ARBA00022989"/>
    </source>
</evidence>
<evidence type="ECO:0000256" key="2">
    <source>
        <dbReference type="ARBA" id="ARBA00008358"/>
    </source>
</evidence>
<evidence type="ECO:0000313" key="11">
    <source>
        <dbReference type="Proteomes" id="UP000538931"/>
    </source>
</evidence>
<keyword evidence="6 9" id="KW-0812">Transmembrane</keyword>
<accession>A0A7W2AAZ7</accession>
<dbReference type="EMBL" id="JACEMT010000036">
    <property type="protein sequence ID" value="MBA4501555.1"/>
    <property type="molecule type" value="Genomic_DNA"/>
</dbReference>
<gene>
    <name evidence="10" type="ORF">H1S06_04160</name>
</gene>
<comment type="similarity">
    <text evidence="2">Belongs to the GSP I family.</text>
</comment>